<comment type="caution">
    <text evidence="1">The sequence shown here is derived from an EMBL/GenBank/DDBJ whole genome shotgun (WGS) entry which is preliminary data.</text>
</comment>
<organism evidence="1 2">
    <name type="scientific">Micromonospora solifontis</name>
    <dbReference type="NCBI Taxonomy" id="2487138"/>
    <lineage>
        <taxon>Bacteria</taxon>
        <taxon>Bacillati</taxon>
        <taxon>Actinomycetota</taxon>
        <taxon>Actinomycetes</taxon>
        <taxon>Micromonosporales</taxon>
        <taxon>Micromonosporaceae</taxon>
        <taxon>Micromonospora</taxon>
    </lineage>
</organism>
<sequence length="97" mass="10391">MAARGNLPPRPAESGIAGLVDARRLAAAVDAKVSKYTDIIDAHDVLFVVAVGANLITGLKLTKVDNLLAGERTMTLQFNPEDTHIGSYRMDLAHPPR</sequence>
<evidence type="ECO:0000313" key="1">
    <source>
        <dbReference type="EMBL" id="RNM01847.1"/>
    </source>
</evidence>
<proteinExistence type="predicted"/>
<gene>
    <name evidence="1" type="ORF">EFE23_00220</name>
</gene>
<evidence type="ECO:0000313" key="2">
    <source>
        <dbReference type="Proteomes" id="UP000280698"/>
    </source>
</evidence>
<reference evidence="1 2" key="1">
    <citation type="submission" date="2018-11" db="EMBL/GenBank/DDBJ databases">
        <title>Micromonospora sp. PPF5-17, a new actinomycetes isolated from a hot spring soil.</title>
        <authorList>
            <person name="Thawai C."/>
        </authorList>
    </citation>
    <scope>NUCLEOTIDE SEQUENCE [LARGE SCALE GENOMIC DNA]</scope>
    <source>
        <strain evidence="1 2">PPF5-17</strain>
    </source>
</reference>
<dbReference type="EMBL" id="RJLN01000001">
    <property type="protein sequence ID" value="RNM01847.1"/>
    <property type="molecule type" value="Genomic_DNA"/>
</dbReference>
<dbReference type="Proteomes" id="UP000280698">
    <property type="component" value="Unassembled WGS sequence"/>
</dbReference>
<accession>A0ABX9WME5</accession>
<keyword evidence="2" id="KW-1185">Reference proteome</keyword>
<name>A0ABX9WME5_9ACTN</name>
<protein>
    <submittedName>
        <fullName evidence="1">Uncharacterized protein</fullName>
    </submittedName>
</protein>
<dbReference type="RefSeq" id="WP_123238800.1">
    <property type="nucleotide sequence ID" value="NZ_JAAHBY010000001.1"/>
</dbReference>